<comment type="function">
    <text evidence="6">Hydrolyzes ribosome-free peptidyl-tRNAs (with 1 or more amino acids incorporated), which drop off the ribosome during protein synthesis, or as a result of ribosome stalling.</text>
</comment>
<dbReference type="PATRIC" id="fig|1594731.3.peg.278"/>
<evidence type="ECO:0000256" key="5">
    <source>
        <dbReference type="ARBA" id="ARBA00050038"/>
    </source>
</evidence>
<dbReference type="STRING" id="1594731.WEOB_301"/>
<evidence type="ECO:0000313" key="7">
    <source>
        <dbReference type="EMBL" id="CEN32237.1"/>
    </source>
</evidence>
<dbReference type="PANTHER" id="PTHR17224">
    <property type="entry name" value="PEPTIDYL-TRNA HYDROLASE"/>
    <property type="match status" value="1"/>
</dbReference>
<gene>
    <name evidence="6 7" type="primary">pth</name>
    <name evidence="7" type="ORF">WEOB_301</name>
</gene>
<proteinExistence type="inferred from homology"/>
<comment type="similarity">
    <text evidence="6">Belongs to the PTH family.</text>
</comment>
<dbReference type="InterPro" id="IPR036416">
    <property type="entry name" value="Pept_tRNA_hydro_sf"/>
</dbReference>
<dbReference type="Pfam" id="PF01195">
    <property type="entry name" value="Pept_tRNA_hydro"/>
    <property type="match status" value="1"/>
</dbReference>
<comment type="subcellular location">
    <subcellularLocation>
        <location evidence="6">Cytoplasm</location>
    </subcellularLocation>
</comment>
<feature type="binding site" evidence="6">
    <location>
        <position position="15"/>
    </location>
    <ligand>
        <name>tRNA</name>
        <dbReference type="ChEBI" id="CHEBI:17843"/>
    </ligand>
</feature>
<dbReference type="GO" id="GO:0005737">
    <property type="term" value="C:cytoplasm"/>
    <property type="evidence" value="ECO:0007669"/>
    <property type="project" value="UniProtKB-SubCell"/>
</dbReference>
<reference evidence="8" key="1">
    <citation type="submission" date="2015-01" db="EMBL/GenBank/DDBJ databases">
        <authorList>
            <person name="Manzano-Marin A."/>
            <person name="Manzano-Marin A."/>
        </authorList>
    </citation>
    <scope>NUCLEOTIDE SEQUENCE [LARGE SCALE GENOMIC DNA]</scope>
    <source>
        <strain evidence="8">obscurior</strain>
    </source>
</reference>
<dbReference type="HAMAP" id="MF_00083">
    <property type="entry name" value="Pept_tRNA_hydro_bact"/>
    <property type="match status" value="1"/>
</dbReference>
<dbReference type="Proteomes" id="UP000242753">
    <property type="component" value="Chromosome I"/>
</dbReference>
<keyword evidence="4 6" id="KW-0694">RNA-binding</keyword>
<dbReference type="GO" id="GO:0004045">
    <property type="term" value="F:peptidyl-tRNA hydrolase activity"/>
    <property type="evidence" value="ECO:0007669"/>
    <property type="project" value="UniProtKB-UniRule"/>
</dbReference>
<evidence type="ECO:0000256" key="4">
    <source>
        <dbReference type="ARBA" id="ARBA00022884"/>
    </source>
</evidence>
<dbReference type="CDD" id="cd00462">
    <property type="entry name" value="PTH"/>
    <property type="match status" value="1"/>
</dbReference>
<comment type="catalytic activity">
    <reaction evidence="6">
        <text>an N-acyl-L-alpha-aminoacyl-tRNA + H2O = an N-acyl-L-amino acid + a tRNA + H(+)</text>
        <dbReference type="Rhea" id="RHEA:54448"/>
        <dbReference type="Rhea" id="RHEA-COMP:10123"/>
        <dbReference type="Rhea" id="RHEA-COMP:13883"/>
        <dbReference type="ChEBI" id="CHEBI:15377"/>
        <dbReference type="ChEBI" id="CHEBI:15378"/>
        <dbReference type="ChEBI" id="CHEBI:59874"/>
        <dbReference type="ChEBI" id="CHEBI:78442"/>
        <dbReference type="ChEBI" id="CHEBI:138191"/>
        <dbReference type="EC" id="3.1.1.29"/>
    </reaction>
</comment>
<dbReference type="RefSeq" id="WP_281263781.1">
    <property type="nucleotide sequence ID" value="NZ_LN774881.1"/>
</dbReference>
<dbReference type="InterPro" id="IPR001328">
    <property type="entry name" value="Pept_tRNA_hydro"/>
</dbReference>
<feature type="binding site" evidence="6">
    <location>
        <position position="115"/>
    </location>
    <ligand>
        <name>tRNA</name>
        <dbReference type="ChEBI" id="CHEBI:17843"/>
    </ligand>
</feature>
<organism evidence="7 8">
    <name type="scientific">Candidatus Westeberhardia cardiocondylae</name>
    <dbReference type="NCBI Taxonomy" id="1594731"/>
    <lineage>
        <taxon>Bacteria</taxon>
        <taxon>Pseudomonadati</taxon>
        <taxon>Pseudomonadota</taxon>
        <taxon>Gammaproteobacteria</taxon>
        <taxon>Enterobacterales</taxon>
        <taxon>Enterobacteriaceae</taxon>
        <taxon>ant endosymbionts</taxon>
        <taxon>Candidatus Westeberhardia</taxon>
    </lineage>
</organism>
<dbReference type="GO" id="GO:0006515">
    <property type="term" value="P:protein quality control for misfolded or incompletely synthesized proteins"/>
    <property type="evidence" value="ECO:0007669"/>
    <property type="project" value="UniProtKB-UniRule"/>
</dbReference>
<evidence type="ECO:0000256" key="6">
    <source>
        <dbReference type="HAMAP-Rule" id="MF_00083"/>
    </source>
</evidence>
<keyword evidence="2 6" id="KW-0820">tRNA-binding</keyword>
<dbReference type="SUPFAM" id="SSF53178">
    <property type="entry name" value="Peptidyl-tRNA hydrolase-like"/>
    <property type="match status" value="1"/>
</dbReference>
<dbReference type="NCBIfam" id="TIGR00447">
    <property type="entry name" value="pth"/>
    <property type="match status" value="1"/>
</dbReference>
<dbReference type="KEGG" id="wca:WEOB_301"/>
<feature type="binding site" evidence="6">
    <location>
        <position position="69"/>
    </location>
    <ligand>
        <name>tRNA</name>
        <dbReference type="ChEBI" id="CHEBI:17843"/>
    </ligand>
</feature>
<dbReference type="EMBL" id="LN774881">
    <property type="protein sequence ID" value="CEN32237.1"/>
    <property type="molecule type" value="Genomic_DNA"/>
</dbReference>
<name>A0A0H5BWY8_9ENTR</name>
<feature type="site" description="Discriminates between blocked and unblocked aminoacyl-tRNA" evidence="6">
    <location>
        <position position="10"/>
    </location>
</feature>
<dbReference type="Gene3D" id="3.40.50.1470">
    <property type="entry name" value="Peptidyl-tRNA hydrolase"/>
    <property type="match status" value="1"/>
</dbReference>
<sequence>MFKLIVGIGNPGKIYKETRHNVGSWYVLSLAQKYQVCFKKNKIFHGYTCNIKLKNEKYVKLLIPNTFMNLCGNSVKNIASFYKISINDILIAHDDLNLIPGNIRIKLGGDHHGHNGIKSIISALKNHANFYRLRIGIGNPGKNKAKNFVLNKPTDNEKKLINMAINKAIQCTKILIIQKNITHAMNNLHKKQILNF</sequence>
<evidence type="ECO:0000256" key="1">
    <source>
        <dbReference type="ARBA" id="ARBA00013260"/>
    </source>
</evidence>
<dbReference type="PANTHER" id="PTHR17224:SF1">
    <property type="entry name" value="PEPTIDYL-TRNA HYDROLASE"/>
    <property type="match status" value="1"/>
</dbReference>
<comment type="subunit">
    <text evidence="6">Monomer.</text>
</comment>
<evidence type="ECO:0000256" key="3">
    <source>
        <dbReference type="ARBA" id="ARBA00022801"/>
    </source>
</evidence>
<keyword evidence="6" id="KW-0963">Cytoplasm</keyword>
<evidence type="ECO:0000313" key="8">
    <source>
        <dbReference type="Proteomes" id="UP000242753"/>
    </source>
</evidence>
<feature type="site" description="Stabilizes the basic form of H active site to accept a proton" evidence="6">
    <location>
        <position position="94"/>
    </location>
</feature>
<keyword evidence="3 6" id="KW-0378">Hydrolase</keyword>
<feature type="active site" description="Proton acceptor" evidence="6">
    <location>
        <position position="20"/>
    </location>
</feature>
<feature type="binding site" evidence="6">
    <location>
        <position position="67"/>
    </location>
    <ligand>
        <name>tRNA</name>
        <dbReference type="ChEBI" id="CHEBI:17843"/>
    </ligand>
</feature>
<dbReference type="EC" id="3.1.1.29" evidence="1 6"/>
<comment type="function">
    <text evidence="6">Catalyzes the release of premature peptidyl moieties from peptidyl-tRNA molecules trapped in stalled 50S ribosomal subunits, and thus maintains levels of free tRNAs and 50S ribosomes.</text>
</comment>
<accession>A0A0H5BWY8</accession>
<evidence type="ECO:0000256" key="2">
    <source>
        <dbReference type="ARBA" id="ARBA00022555"/>
    </source>
</evidence>
<dbReference type="AlphaFoldDB" id="A0A0H5BWY8"/>
<keyword evidence="8" id="KW-1185">Reference proteome</keyword>
<protein>
    <recommendedName>
        <fullName evidence="5 6">Peptidyl-tRNA hydrolase</fullName>
        <shortName evidence="6">Pth</shortName>
        <ecNumber evidence="1 6">3.1.1.29</ecNumber>
    </recommendedName>
</protein>
<dbReference type="GO" id="GO:0072344">
    <property type="term" value="P:rescue of stalled ribosome"/>
    <property type="evidence" value="ECO:0007669"/>
    <property type="project" value="UniProtKB-UniRule"/>
</dbReference>
<dbReference type="GO" id="GO:0000049">
    <property type="term" value="F:tRNA binding"/>
    <property type="evidence" value="ECO:0007669"/>
    <property type="project" value="UniProtKB-UniRule"/>
</dbReference>
<dbReference type="FunFam" id="3.40.50.1470:FF:000001">
    <property type="entry name" value="Peptidyl-tRNA hydrolase"/>
    <property type="match status" value="1"/>
</dbReference>